<evidence type="ECO:0008006" key="4">
    <source>
        <dbReference type="Google" id="ProtNLM"/>
    </source>
</evidence>
<proteinExistence type="predicted"/>
<feature type="compositionally biased region" description="Polar residues" evidence="1">
    <location>
        <begin position="42"/>
        <end position="51"/>
    </location>
</feature>
<dbReference type="PROSITE" id="PS51257">
    <property type="entry name" value="PROKAR_LIPOPROTEIN"/>
    <property type="match status" value="1"/>
</dbReference>
<feature type="compositionally biased region" description="Basic and acidic residues" evidence="1">
    <location>
        <begin position="63"/>
        <end position="72"/>
    </location>
</feature>
<feature type="region of interest" description="Disordered" evidence="1">
    <location>
        <begin position="30"/>
        <end position="132"/>
    </location>
</feature>
<keyword evidence="3" id="KW-1185">Reference proteome</keyword>
<dbReference type="Proteomes" id="UP001269081">
    <property type="component" value="Unassembled WGS sequence"/>
</dbReference>
<dbReference type="EMBL" id="JAVDWQ010000001">
    <property type="protein sequence ID" value="MDR7208178.1"/>
    <property type="molecule type" value="Genomic_DNA"/>
</dbReference>
<sequence>MQKYHPNISLLALFFITGIILFSCSNKDGNKKQNNEIEVASSEKNQNNKSKQIPPPLPPSKGDNSERSEKTIEINSEEVATKRTTSNKNNSDHSSIASNKDQAKSIKPEESFSNKEKVTNNNTSKKEVASKGEIPLNKNAELPGGIDQFYTFFENEYKRPENTSKLNIKISFAVEKNGSVSYLASEPAVDKTVETEIIRVLSLSPKWQPGESNGKKIKMQYSLPIVLQ</sequence>
<dbReference type="RefSeq" id="WP_310276429.1">
    <property type="nucleotide sequence ID" value="NZ_JAVDWQ010000001.1"/>
</dbReference>
<organism evidence="2 3">
    <name type="scientific">Flavobacterium piscis</name>
    <dbReference type="NCBI Taxonomy" id="1114874"/>
    <lineage>
        <taxon>Bacteria</taxon>
        <taxon>Pseudomonadati</taxon>
        <taxon>Bacteroidota</taxon>
        <taxon>Flavobacteriia</taxon>
        <taxon>Flavobacteriales</taxon>
        <taxon>Flavobacteriaceae</taxon>
        <taxon>Flavobacterium</taxon>
    </lineage>
</organism>
<protein>
    <recommendedName>
        <fullName evidence="4">TonB C-terminal domain-containing protein</fullName>
    </recommendedName>
</protein>
<feature type="compositionally biased region" description="Basic and acidic residues" evidence="1">
    <location>
        <begin position="101"/>
        <end position="130"/>
    </location>
</feature>
<reference evidence="2 3" key="1">
    <citation type="submission" date="2023-07" db="EMBL/GenBank/DDBJ databases">
        <title>Sorghum-associated microbial communities from plants grown in Nebraska, USA.</title>
        <authorList>
            <person name="Schachtman D."/>
        </authorList>
    </citation>
    <scope>NUCLEOTIDE SEQUENCE [LARGE SCALE GENOMIC DNA]</scope>
    <source>
        <strain evidence="2 3">4129</strain>
    </source>
</reference>
<evidence type="ECO:0000256" key="1">
    <source>
        <dbReference type="SAM" id="MobiDB-lite"/>
    </source>
</evidence>
<evidence type="ECO:0000313" key="3">
    <source>
        <dbReference type="Proteomes" id="UP001269081"/>
    </source>
</evidence>
<accession>A0ABU1Y1S6</accession>
<gene>
    <name evidence="2" type="ORF">J2W48_000099</name>
</gene>
<evidence type="ECO:0000313" key="2">
    <source>
        <dbReference type="EMBL" id="MDR7208178.1"/>
    </source>
</evidence>
<comment type="caution">
    <text evidence="2">The sequence shown here is derived from an EMBL/GenBank/DDBJ whole genome shotgun (WGS) entry which is preliminary data.</text>
</comment>
<feature type="compositionally biased region" description="Polar residues" evidence="1">
    <location>
        <begin position="82"/>
        <end position="100"/>
    </location>
</feature>
<name>A0ABU1Y1S6_9FLAO</name>